<dbReference type="InterPro" id="IPR000523">
    <property type="entry name" value="Mg_chelatse_chII-like_cat_dom"/>
</dbReference>
<dbReference type="EMBL" id="PFDZ01000008">
    <property type="protein sequence ID" value="PJE59538.1"/>
    <property type="molecule type" value="Genomic_DNA"/>
</dbReference>
<dbReference type="PROSITE" id="PS50051">
    <property type="entry name" value="MCM_2"/>
    <property type="match status" value="1"/>
</dbReference>
<dbReference type="InterPro" id="IPR001208">
    <property type="entry name" value="MCM_dom"/>
</dbReference>
<keyword evidence="2" id="KW-0547">Nucleotide-binding</keyword>
<gene>
    <name evidence="5" type="ORF">COU84_00300</name>
</gene>
<name>A0A2M8KHZ5_9BACT</name>
<dbReference type="PANTHER" id="PTHR32039:SF7">
    <property type="entry name" value="COMPETENCE PROTEIN COMM"/>
    <property type="match status" value="1"/>
</dbReference>
<feature type="domain" description="MCM C-terminal AAA(+) ATPase" evidence="4">
    <location>
        <begin position="103"/>
        <end position="202"/>
    </location>
</feature>
<dbReference type="AlphaFoldDB" id="A0A2M8KHZ5"/>
<dbReference type="InterPro" id="IPR045006">
    <property type="entry name" value="CHLI-like"/>
</dbReference>
<feature type="non-terminal residue" evidence="5">
    <location>
        <position position="1"/>
    </location>
</feature>
<dbReference type="Proteomes" id="UP000231255">
    <property type="component" value="Unassembled WGS sequence"/>
</dbReference>
<dbReference type="PRINTS" id="PR01657">
    <property type="entry name" value="MCMFAMILY"/>
</dbReference>
<dbReference type="SUPFAM" id="SSF52540">
    <property type="entry name" value="P-loop containing nucleoside triphosphate hydrolases"/>
    <property type="match status" value="1"/>
</dbReference>
<organism evidence="5 6">
    <name type="scientific">Candidatus Portnoybacteria bacterium CG10_big_fil_rev_8_21_14_0_10_43_39</name>
    <dbReference type="NCBI Taxonomy" id="1974815"/>
    <lineage>
        <taxon>Bacteria</taxon>
        <taxon>Candidatus Portnoyibacteriota</taxon>
    </lineage>
</organism>
<dbReference type="Pfam" id="PF13335">
    <property type="entry name" value="Mg_chelatase_C"/>
    <property type="match status" value="1"/>
</dbReference>
<dbReference type="PANTHER" id="PTHR32039">
    <property type="entry name" value="MAGNESIUM-CHELATASE SUBUNIT CHLI"/>
    <property type="match status" value="1"/>
</dbReference>
<proteinExistence type="inferred from homology"/>
<evidence type="ECO:0000313" key="6">
    <source>
        <dbReference type="Proteomes" id="UP000231255"/>
    </source>
</evidence>
<keyword evidence="3" id="KW-0067">ATP-binding</keyword>
<dbReference type="SMART" id="SM00382">
    <property type="entry name" value="AAA"/>
    <property type="match status" value="1"/>
</dbReference>
<dbReference type="Pfam" id="PF01078">
    <property type="entry name" value="Mg_chelatase"/>
    <property type="match status" value="1"/>
</dbReference>
<dbReference type="InterPro" id="IPR003593">
    <property type="entry name" value="AAA+_ATPase"/>
</dbReference>
<dbReference type="Gene3D" id="3.40.50.300">
    <property type="entry name" value="P-loop containing nucleotide triphosphate hydrolases"/>
    <property type="match status" value="1"/>
</dbReference>
<protein>
    <recommendedName>
        <fullName evidence="4">MCM C-terminal AAA(+) ATPase domain-containing protein</fullName>
    </recommendedName>
</protein>
<sequence>SVDLGLIRGQEYAKRALEIVASGSHNLLMQGPPGAGKTLLAKAIPSILPKLTFEESLEVSKIYSIAGLLDKQKPLINLRPFRSPHHTCSEVALIGGGNPPRPGEITLSHRGVLFLDEFPEFHRDVLESLRQPLEDGEITILRAKHSLKLPARFTLVAASNPCPCGFYQDPEKKCSCTPSQIQKYKRKLSGPLMDRVDLFIEVPPIKYEKLTAPEEEGFNQKIKERVQKARQIQKERFAGAHKDLRARFTNSEMEISQIKKYCQTDFKSRELLRAYVDSGKLSARGYHRVLKVARTIADMEGSGNIIYDHLAEALTYRIRET</sequence>
<dbReference type="InterPro" id="IPR025158">
    <property type="entry name" value="Mg_chelat-rel_C"/>
</dbReference>
<evidence type="ECO:0000256" key="3">
    <source>
        <dbReference type="ARBA" id="ARBA00022840"/>
    </source>
</evidence>
<dbReference type="GO" id="GO:0003677">
    <property type="term" value="F:DNA binding"/>
    <property type="evidence" value="ECO:0007669"/>
    <property type="project" value="InterPro"/>
</dbReference>
<comment type="caution">
    <text evidence="5">The sequence shown here is derived from an EMBL/GenBank/DDBJ whole genome shotgun (WGS) entry which is preliminary data.</text>
</comment>
<dbReference type="InterPro" id="IPR027417">
    <property type="entry name" value="P-loop_NTPase"/>
</dbReference>
<evidence type="ECO:0000313" key="5">
    <source>
        <dbReference type="EMBL" id="PJE59538.1"/>
    </source>
</evidence>
<accession>A0A2M8KHZ5</accession>
<evidence type="ECO:0000256" key="2">
    <source>
        <dbReference type="ARBA" id="ARBA00022741"/>
    </source>
</evidence>
<reference evidence="6" key="1">
    <citation type="submission" date="2017-09" db="EMBL/GenBank/DDBJ databases">
        <title>Depth-based differentiation of microbial function through sediment-hosted aquifers and enrichment of novel symbionts in the deep terrestrial subsurface.</title>
        <authorList>
            <person name="Probst A.J."/>
            <person name="Ladd B."/>
            <person name="Jarett J.K."/>
            <person name="Geller-Mcgrath D.E."/>
            <person name="Sieber C.M.K."/>
            <person name="Emerson J.B."/>
            <person name="Anantharaman K."/>
            <person name="Thomas B.C."/>
            <person name="Malmstrom R."/>
            <person name="Stieglmeier M."/>
            <person name="Klingl A."/>
            <person name="Woyke T."/>
            <person name="Ryan C.M."/>
            <person name="Banfield J.F."/>
        </authorList>
    </citation>
    <scope>NUCLEOTIDE SEQUENCE [LARGE SCALE GENOMIC DNA]</scope>
</reference>
<evidence type="ECO:0000259" key="4">
    <source>
        <dbReference type="PROSITE" id="PS50051"/>
    </source>
</evidence>
<dbReference type="GO" id="GO:0005524">
    <property type="term" value="F:ATP binding"/>
    <property type="evidence" value="ECO:0007669"/>
    <property type="project" value="UniProtKB-KW"/>
</dbReference>
<comment type="similarity">
    <text evidence="1">Belongs to the Mg-chelatase subunits D/I family. ComM subfamily.</text>
</comment>
<evidence type="ECO:0000256" key="1">
    <source>
        <dbReference type="ARBA" id="ARBA00006354"/>
    </source>
</evidence>
<dbReference type="NCBIfam" id="TIGR00368">
    <property type="entry name" value="YifB family Mg chelatase-like AAA ATPase"/>
    <property type="match status" value="1"/>
</dbReference>
<dbReference type="InterPro" id="IPR004482">
    <property type="entry name" value="Mg_chelat-rel"/>
</dbReference>